<dbReference type="SUPFAM" id="SSF53850">
    <property type="entry name" value="Periplasmic binding protein-like II"/>
    <property type="match status" value="1"/>
</dbReference>
<dbReference type="InterPro" id="IPR037423">
    <property type="entry name" value="CysB_PBP2"/>
</dbReference>
<gene>
    <name evidence="6" type="primary">cysB</name>
    <name evidence="6" type="ORF">NCTC10296_01313</name>
</gene>
<keyword evidence="3" id="KW-0238">DNA-binding</keyword>
<dbReference type="KEGG" id="nci:NCTC10296_01313"/>
<feature type="domain" description="HTH lysR-type" evidence="5">
    <location>
        <begin position="1"/>
        <end position="59"/>
    </location>
</feature>
<sequence length="316" mass="35150">MKLQQLRYVLEVYRHNLNVSAAADALFTSQPGVSKQIRLLEEELGVQIFIRNGKRIMSVSPPGKAVLAMAERVLHDVHNIKNIGKEFTDHNSGVLTIATTHTQARYVLPSVIAEFVEKYPKVQISIKQGSPAALAQMVLSGEADFAITTEPIDNFEELRSIACSKWSHGIVVPDGHPLLSAVETMLLQDVAAYPLITYEFAFNSNSSISHAFRKAKIEHPNVVLAASDTDVLKTYVKLGLGIGIMAQMAFEPDTDHGLQLIDASHLFEPSYTAVTLRPDSYLRGYTYEFINMFSPGLTREKIDKLLYEPIEEDFSI</sequence>
<keyword evidence="2" id="KW-0805">Transcription regulation</keyword>
<dbReference type="Pfam" id="PF03466">
    <property type="entry name" value="LysR_substrate"/>
    <property type="match status" value="1"/>
</dbReference>
<dbReference type="Proteomes" id="UP000279284">
    <property type="component" value="Chromosome"/>
</dbReference>
<keyword evidence="4" id="KW-0804">Transcription</keyword>
<dbReference type="SUPFAM" id="SSF46785">
    <property type="entry name" value="Winged helix' DNA-binding domain"/>
    <property type="match status" value="1"/>
</dbReference>
<protein>
    <submittedName>
        <fullName evidence="6">Transcriptional regulator CysB-like protein</fullName>
    </submittedName>
</protein>
<evidence type="ECO:0000256" key="1">
    <source>
        <dbReference type="ARBA" id="ARBA00009437"/>
    </source>
</evidence>
<evidence type="ECO:0000313" key="6">
    <source>
        <dbReference type="EMBL" id="VEF01423.1"/>
    </source>
</evidence>
<evidence type="ECO:0000256" key="4">
    <source>
        <dbReference type="ARBA" id="ARBA00023163"/>
    </source>
</evidence>
<dbReference type="OrthoDB" id="5297026at2"/>
<dbReference type="InterPro" id="IPR036388">
    <property type="entry name" value="WH-like_DNA-bd_sf"/>
</dbReference>
<dbReference type="InterPro" id="IPR005119">
    <property type="entry name" value="LysR_subst-bd"/>
</dbReference>
<dbReference type="PRINTS" id="PR00039">
    <property type="entry name" value="HTHLYSR"/>
</dbReference>
<dbReference type="Pfam" id="PF00126">
    <property type="entry name" value="HTH_1"/>
    <property type="match status" value="1"/>
</dbReference>
<dbReference type="AlphaFoldDB" id="A0A1X3CWA1"/>
<dbReference type="InterPro" id="IPR000847">
    <property type="entry name" value="LysR_HTH_N"/>
</dbReference>
<evidence type="ECO:0000256" key="3">
    <source>
        <dbReference type="ARBA" id="ARBA00023125"/>
    </source>
</evidence>
<dbReference type="PANTHER" id="PTHR30126:SF6">
    <property type="entry name" value="HTH-TYPE TRANSCRIPTIONAL REGULATOR CYSB-RELATED"/>
    <property type="match status" value="1"/>
</dbReference>
<reference evidence="6 7" key="1">
    <citation type="submission" date="2018-12" db="EMBL/GenBank/DDBJ databases">
        <authorList>
            <consortium name="Pathogen Informatics"/>
        </authorList>
    </citation>
    <scope>NUCLEOTIDE SEQUENCE [LARGE SCALE GENOMIC DNA]</scope>
    <source>
        <strain evidence="6 7">NCTC10296</strain>
    </source>
</reference>
<dbReference type="GO" id="GO:0003700">
    <property type="term" value="F:DNA-binding transcription factor activity"/>
    <property type="evidence" value="ECO:0007669"/>
    <property type="project" value="InterPro"/>
</dbReference>
<dbReference type="PROSITE" id="PS50931">
    <property type="entry name" value="HTH_LYSR"/>
    <property type="match status" value="1"/>
</dbReference>
<keyword evidence="7" id="KW-1185">Reference proteome</keyword>
<organism evidence="6 7">
    <name type="scientific">Neisseria canis</name>
    <dbReference type="NCBI Taxonomy" id="493"/>
    <lineage>
        <taxon>Bacteria</taxon>
        <taxon>Pseudomonadati</taxon>
        <taxon>Pseudomonadota</taxon>
        <taxon>Betaproteobacteria</taxon>
        <taxon>Neisseriales</taxon>
        <taxon>Neisseriaceae</taxon>
        <taxon>Neisseria</taxon>
    </lineage>
</organism>
<dbReference type="RefSeq" id="WP_085417104.1">
    <property type="nucleotide sequence ID" value="NZ_CAUJPY010000025.1"/>
</dbReference>
<accession>A0A1X3CWA1</accession>
<evidence type="ECO:0000313" key="7">
    <source>
        <dbReference type="Proteomes" id="UP000279284"/>
    </source>
</evidence>
<dbReference type="Gene3D" id="1.10.10.10">
    <property type="entry name" value="Winged helix-like DNA-binding domain superfamily/Winged helix DNA-binding domain"/>
    <property type="match status" value="1"/>
</dbReference>
<dbReference type="GO" id="GO:0019344">
    <property type="term" value="P:cysteine biosynthetic process"/>
    <property type="evidence" value="ECO:0007669"/>
    <property type="project" value="TreeGrafter"/>
</dbReference>
<evidence type="ECO:0000259" key="5">
    <source>
        <dbReference type="PROSITE" id="PS50931"/>
    </source>
</evidence>
<dbReference type="GO" id="GO:0000976">
    <property type="term" value="F:transcription cis-regulatory region binding"/>
    <property type="evidence" value="ECO:0007669"/>
    <property type="project" value="TreeGrafter"/>
</dbReference>
<dbReference type="CDD" id="cd08413">
    <property type="entry name" value="PBP2_CysB_like"/>
    <property type="match status" value="1"/>
</dbReference>
<dbReference type="NCBIfam" id="NF009327">
    <property type="entry name" value="PRK12684.1"/>
    <property type="match status" value="1"/>
</dbReference>
<name>A0A1X3CWA1_9NEIS</name>
<proteinExistence type="inferred from homology"/>
<evidence type="ECO:0000256" key="2">
    <source>
        <dbReference type="ARBA" id="ARBA00023015"/>
    </source>
</evidence>
<comment type="similarity">
    <text evidence="1">Belongs to the LysR transcriptional regulatory family.</text>
</comment>
<dbReference type="EMBL" id="LR134313">
    <property type="protein sequence ID" value="VEF01423.1"/>
    <property type="molecule type" value="Genomic_DNA"/>
</dbReference>
<dbReference type="InterPro" id="IPR036390">
    <property type="entry name" value="WH_DNA-bd_sf"/>
</dbReference>
<dbReference type="Gene3D" id="3.40.190.10">
    <property type="entry name" value="Periplasmic binding protein-like II"/>
    <property type="match status" value="2"/>
</dbReference>
<dbReference type="PANTHER" id="PTHR30126">
    <property type="entry name" value="HTH-TYPE TRANSCRIPTIONAL REGULATOR"/>
    <property type="match status" value="1"/>
</dbReference>